<proteinExistence type="predicted"/>
<dbReference type="EMBL" id="UOEW01000088">
    <property type="protein sequence ID" value="VAW34885.1"/>
    <property type="molecule type" value="Genomic_DNA"/>
</dbReference>
<gene>
    <name evidence="1" type="ORF">MNBD_GAMMA01-43</name>
</gene>
<name>A0A3B0UUT2_9ZZZZ</name>
<dbReference type="SUPFAM" id="SSF103196">
    <property type="entry name" value="Roadblock/LC7 domain"/>
    <property type="match status" value="1"/>
</dbReference>
<accession>A0A3B0UUT2</accession>
<sequence length="122" mass="13148">MKVFESMDTKLNEIKAISLSTVDGFSVCTYCVEGFDIADDKLSAVSCSLTALSNAAAQQLIGADLQSTCIETESGTMILINTKNAGKDYVLCFITGKSQNIGKARYFAHKLSKYITNSLVIT</sequence>
<organism evidence="1">
    <name type="scientific">hydrothermal vent metagenome</name>
    <dbReference type="NCBI Taxonomy" id="652676"/>
    <lineage>
        <taxon>unclassified sequences</taxon>
        <taxon>metagenomes</taxon>
        <taxon>ecological metagenomes</taxon>
    </lineage>
</organism>
<dbReference type="AlphaFoldDB" id="A0A3B0UUT2"/>
<reference evidence="1" key="1">
    <citation type="submission" date="2018-06" db="EMBL/GenBank/DDBJ databases">
        <authorList>
            <person name="Zhirakovskaya E."/>
        </authorList>
    </citation>
    <scope>NUCLEOTIDE SEQUENCE</scope>
</reference>
<evidence type="ECO:0000313" key="1">
    <source>
        <dbReference type="EMBL" id="VAW34885.1"/>
    </source>
</evidence>
<dbReference type="Gene3D" id="3.30.450.30">
    <property type="entry name" value="Dynein light chain 2a, cytoplasmic"/>
    <property type="match status" value="1"/>
</dbReference>
<protein>
    <submittedName>
        <fullName evidence="1">Uncharacterized protein</fullName>
    </submittedName>
</protein>